<name>A0A9Q9EH75_9PEZI</name>
<evidence type="ECO:0000256" key="1">
    <source>
        <dbReference type="ARBA" id="ARBA00022679"/>
    </source>
</evidence>
<dbReference type="PANTHER" id="PTHR31896">
    <property type="entry name" value="FAMILY REGULATORY PROTEIN, PUTATIVE (AFU_ORTHOLOGUE AFUA_3G14730)-RELATED"/>
    <property type="match status" value="1"/>
</dbReference>
<dbReference type="Pfam" id="PF02458">
    <property type="entry name" value="Transferase"/>
    <property type="match status" value="1"/>
</dbReference>
<dbReference type="InterPro" id="IPR023213">
    <property type="entry name" value="CAT-like_dom_sf"/>
</dbReference>
<sequence length="473" mass="51844">MLGSTYKVYPSETIIARTIKLSICDAYSPKVWVTQVHFWPLADPDKFQRAYDILKLGLGRTLTEIPALAGTICHLSDDPRDLGIHIDHDPHVEFAFKDLSDSNHIPRYADLKANGFPLAGLVEPLSQPAMLSPVHEGSRMITAQLSRLDGGLALSFGVNHVLADATSIAEIERIWSLHTADVSNHVTSTHRPGMDEMASRTRLSLPVSQPPTGSNYQKAALTLLDDAKRAMQASCGGDAEEIKMCLWTFSSSSLAKLKSVAAGCDASQWISTMDALVGLFWSRLAVVKQKSTNEAESVLLFPMNIRQRLHPSIDAHYIGNAIDIITTSCPLLALKADSGLVTAARQIRRANTGWQETKWASWLAMASDLPNDQAIVPNPLCLLATHNMAFNDYSKSLSNVLDWGIELGVIDRTRYMHLEPASNFANCATAVFVNPRLTDGSLEVVMTATEHLNGMLAADEVFSKYGRFVTVWS</sequence>
<accession>A0A9Q9EH75</accession>
<dbReference type="Proteomes" id="UP001056384">
    <property type="component" value="Chromosome 2"/>
</dbReference>
<evidence type="ECO:0000313" key="2">
    <source>
        <dbReference type="EMBL" id="USW49023.1"/>
    </source>
</evidence>
<reference evidence="2" key="1">
    <citation type="submission" date="2022-06" db="EMBL/GenBank/DDBJ databases">
        <title>Complete genome sequences of two strains of the flax pathogen Septoria linicola.</title>
        <authorList>
            <person name="Lapalu N."/>
            <person name="Simon A."/>
            <person name="Demenou B."/>
            <person name="Paumier D."/>
            <person name="Guillot M.-P."/>
            <person name="Gout L."/>
            <person name="Valade R."/>
        </authorList>
    </citation>
    <scope>NUCLEOTIDE SEQUENCE</scope>
    <source>
        <strain evidence="2">SE15195</strain>
    </source>
</reference>
<dbReference type="PANTHER" id="PTHR31896:SF64">
    <property type="entry name" value="TRICHOTHECENE 3-O-ACETYLTRANSFERASE"/>
    <property type="match status" value="1"/>
</dbReference>
<evidence type="ECO:0000313" key="3">
    <source>
        <dbReference type="Proteomes" id="UP001056384"/>
    </source>
</evidence>
<organism evidence="2 3">
    <name type="scientific">Septoria linicola</name>
    <dbReference type="NCBI Taxonomy" id="215465"/>
    <lineage>
        <taxon>Eukaryota</taxon>
        <taxon>Fungi</taxon>
        <taxon>Dikarya</taxon>
        <taxon>Ascomycota</taxon>
        <taxon>Pezizomycotina</taxon>
        <taxon>Dothideomycetes</taxon>
        <taxon>Dothideomycetidae</taxon>
        <taxon>Mycosphaerellales</taxon>
        <taxon>Mycosphaerellaceae</taxon>
        <taxon>Septoria</taxon>
    </lineage>
</organism>
<proteinExistence type="predicted"/>
<keyword evidence="3" id="KW-1185">Reference proteome</keyword>
<dbReference type="AlphaFoldDB" id="A0A9Q9EH75"/>
<protein>
    <submittedName>
        <fullName evidence="2">Transferase</fullName>
    </submittedName>
</protein>
<keyword evidence="1 2" id="KW-0808">Transferase</keyword>
<gene>
    <name evidence="2" type="ORF">Slin15195_G023420</name>
</gene>
<dbReference type="InterPro" id="IPR051283">
    <property type="entry name" value="Sec_Metabolite_Acyltrans"/>
</dbReference>
<dbReference type="Gene3D" id="3.30.559.10">
    <property type="entry name" value="Chloramphenicol acetyltransferase-like domain"/>
    <property type="match status" value="2"/>
</dbReference>
<dbReference type="EMBL" id="CP099419">
    <property type="protein sequence ID" value="USW49023.1"/>
    <property type="molecule type" value="Genomic_DNA"/>
</dbReference>
<dbReference type="GO" id="GO:0016740">
    <property type="term" value="F:transferase activity"/>
    <property type="evidence" value="ECO:0007669"/>
    <property type="project" value="UniProtKB-KW"/>
</dbReference>